<dbReference type="EMBL" id="DVAB01000032">
    <property type="protein sequence ID" value="HIK00651.1"/>
    <property type="molecule type" value="Genomic_DNA"/>
</dbReference>
<dbReference type="AlphaFoldDB" id="A0A832XIE4"/>
<dbReference type="Pfam" id="PF04101">
    <property type="entry name" value="Glyco_tran_28_C"/>
    <property type="match status" value="1"/>
</dbReference>
<organism evidence="3 4">
    <name type="scientific">Candidatus Naiadarchaeum limnaeum</name>
    <dbReference type="NCBI Taxonomy" id="2756139"/>
    <lineage>
        <taxon>Archaea</taxon>
        <taxon>Candidatus Undinarchaeota</taxon>
        <taxon>Candidatus Undinarchaeia</taxon>
        <taxon>Candidatus Naiadarchaeales</taxon>
        <taxon>Candidatus Naiadarchaeaceae</taxon>
        <taxon>Candidatus Naiadarchaeum</taxon>
    </lineage>
</organism>
<comment type="similarity">
    <text evidence="1">Belongs to the glycosyltransferase 28 family.</text>
</comment>
<dbReference type="SUPFAM" id="SSF53756">
    <property type="entry name" value="UDP-Glycosyltransferase/glycogen phosphorylase"/>
    <property type="match status" value="1"/>
</dbReference>
<evidence type="ECO:0000313" key="4">
    <source>
        <dbReference type="Proteomes" id="UP000646946"/>
    </source>
</evidence>
<dbReference type="Proteomes" id="UP000646946">
    <property type="component" value="Unassembled WGS sequence"/>
</dbReference>
<dbReference type="PANTHER" id="PTHR21015">
    <property type="entry name" value="UDP-N-ACETYLGLUCOSAMINE--N-ACETYLMURAMYL-(PENTAPEPTIDE) PYROPHOSPHORYL-UNDECAPRENOL N-ACETYLGLUCOSAMINE TRANSFERASE 1"/>
    <property type="match status" value="1"/>
</dbReference>
<accession>A0A832XIE4</accession>
<name>A0A832XIE4_9ARCH</name>
<reference evidence="3 4" key="1">
    <citation type="journal article" name="Nat. Commun.">
        <title>Undinarchaeota illuminate DPANN phylogeny and the impact of gene transfer on archaeal evolution.</title>
        <authorList>
            <person name="Dombrowski N."/>
            <person name="Williams T.A."/>
            <person name="Sun J."/>
            <person name="Woodcroft B.J."/>
            <person name="Lee J.H."/>
            <person name="Minh B.Q."/>
            <person name="Rinke C."/>
            <person name="Spang A."/>
        </authorList>
    </citation>
    <scope>NUCLEOTIDE SEQUENCE [LARGE SCALE GENOMIC DNA]</scope>
    <source>
        <strain evidence="3">MAG_bin1129</strain>
    </source>
</reference>
<dbReference type="PANTHER" id="PTHR21015:SF22">
    <property type="entry name" value="GLYCOSYLTRANSFERASE"/>
    <property type="match status" value="1"/>
</dbReference>
<dbReference type="InterPro" id="IPR007235">
    <property type="entry name" value="Glyco_trans_28_C"/>
</dbReference>
<gene>
    <name evidence="3" type="ORF">H1016_03870</name>
</gene>
<evidence type="ECO:0000256" key="1">
    <source>
        <dbReference type="ARBA" id="ARBA00006962"/>
    </source>
</evidence>
<feature type="domain" description="Glycosyl transferase family 28 C-terminal" evidence="2">
    <location>
        <begin position="198"/>
        <end position="320"/>
    </location>
</feature>
<proteinExistence type="inferred from homology"/>
<evidence type="ECO:0000259" key="2">
    <source>
        <dbReference type="Pfam" id="PF04101"/>
    </source>
</evidence>
<comment type="caution">
    <text evidence="3">The sequence shown here is derived from an EMBL/GenBank/DDBJ whole genome shotgun (WGS) entry which is preliminary data.</text>
</comment>
<evidence type="ECO:0000313" key="3">
    <source>
        <dbReference type="EMBL" id="HIK00651.1"/>
    </source>
</evidence>
<keyword evidence="4" id="KW-1185">Reference proteome</keyword>
<sequence>MKILFSVNPGGLGHATRSLAIAELLKKKLRRAQIEIITGNSSAELFRAHTFKVHDLYRFVPYTIINGKMRFHSIWFLRYALRYMKEKNSARKIVEQFKPTLIINDQDLAIIPSALELKIPIIYITDVLGIAFAKNPISQIWENYLNNALTNLINSCDLVLMPLEGKSHGKTKRLGPIVRETKKTREELRKEFNFTKKTILITGGGSEYGEFIVKKAVQAAQNFSDADIVIVWGPGLRKKNYDSGNIREFETIENLYEYIYASDLVITTAGRSTISECLVYGTPFIALPIGNHFEQVPHALAHGFKFEDIYNLENLIEKSLNQPRAQRKSSSTERFADEIVKFSHEIRN</sequence>
<dbReference type="GO" id="GO:0016758">
    <property type="term" value="F:hexosyltransferase activity"/>
    <property type="evidence" value="ECO:0007669"/>
    <property type="project" value="InterPro"/>
</dbReference>
<dbReference type="Gene3D" id="3.40.50.2000">
    <property type="entry name" value="Glycogen Phosphorylase B"/>
    <property type="match status" value="1"/>
</dbReference>
<dbReference type="Pfam" id="PF13528">
    <property type="entry name" value="Glyco_trans_1_3"/>
    <property type="match status" value="1"/>
</dbReference>
<protein>
    <recommendedName>
        <fullName evidence="2">Glycosyl transferase family 28 C-terminal domain-containing protein</fullName>
    </recommendedName>
</protein>